<proteinExistence type="inferred from homology"/>
<evidence type="ECO:0000259" key="6">
    <source>
        <dbReference type="Pfam" id="PF13193"/>
    </source>
</evidence>
<keyword evidence="8" id="KW-1185">Reference proteome</keyword>
<dbReference type="PANTHER" id="PTHR43107:SF15">
    <property type="entry name" value="FATTY ACID TRANSPORT PROTEIN 3, ISOFORM A"/>
    <property type="match status" value="1"/>
</dbReference>
<dbReference type="RefSeq" id="WP_305994057.1">
    <property type="nucleotide sequence ID" value="NZ_JAVAMP010000018.1"/>
</dbReference>
<comment type="caution">
    <text evidence="7">The sequence shown here is derived from an EMBL/GenBank/DDBJ whole genome shotgun (WGS) entry which is preliminary data.</text>
</comment>
<feature type="domain" description="AMP-binding enzyme C-terminal" evidence="6">
    <location>
        <begin position="415"/>
        <end position="489"/>
    </location>
</feature>
<evidence type="ECO:0000256" key="3">
    <source>
        <dbReference type="ARBA" id="ARBA00022741"/>
    </source>
</evidence>
<sequence length="520" mass="59475">MLVSEKTALELIAKNAKEIPNQLFLQFKNDKYTFAQLDELSGKVANHLRNLGIEKGEHVALMLNNCPEFIWIWFGLAKLGAVMVPINVNIKGNSLQYILQHSDSKLIITNKEYLQIINAALLTNNPYHSVDLERFMSAAMQEEAFEKNVSSIKLTDPMAILYTSGTTGLPKGVVLPHYSYIHTGSLFVEDMMNITKDDILFTCLPLFHINAQQLSVMGALVAGIPLVLSERFSARQFWNEVYESKATIFNYIGSMLTILYKQPQTQFEKIHSVDRAFGAATPKEIWTEIENRYGFKVIEGYGLTETGTIALCNPPDEVKVGTIGKAVRHVNVKIFDENNKELPPNSDGEIVVKEKMDHTIFQSYLKMPEKTSEAMEGAWFHTGDRGFMDEDGYFYFKDRLKDCIRYRGENISSYEIEKVVNQFPDVFESAAIGVPSEFGEEDVKVVLQLQPDIQSIDYERFIRYCEQEMAYFMIPRYIEIKESLPKTATQRTQKYKLKQEGIGNSWDREKSGIKLKRQMK</sequence>
<protein>
    <submittedName>
        <fullName evidence="7">ATP-dependent acyl-CoA ligase</fullName>
    </submittedName>
</protein>
<dbReference type="InterPro" id="IPR025110">
    <property type="entry name" value="AMP-bd_C"/>
</dbReference>
<name>A0ABT9J707_9BACL</name>
<dbReference type="Pfam" id="PF13193">
    <property type="entry name" value="AMP-binding_C"/>
    <property type="match status" value="1"/>
</dbReference>
<dbReference type="InterPro" id="IPR045851">
    <property type="entry name" value="AMP-bd_C_sf"/>
</dbReference>
<dbReference type="Gene3D" id="3.30.300.30">
    <property type="match status" value="1"/>
</dbReference>
<evidence type="ECO:0000256" key="2">
    <source>
        <dbReference type="ARBA" id="ARBA00022598"/>
    </source>
</evidence>
<dbReference type="CDD" id="cd05934">
    <property type="entry name" value="FACL_DitJ_like"/>
    <property type="match status" value="1"/>
</dbReference>
<dbReference type="Pfam" id="PF00501">
    <property type="entry name" value="AMP-binding"/>
    <property type="match status" value="1"/>
</dbReference>
<keyword evidence="3" id="KW-0547">Nucleotide-binding</keyword>
<dbReference type="GO" id="GO:0016874">
    <property type="term" value="F:ligase activity"/>
    <property type="evidence" value="ECO:0007669"/>
    <property type="project" value="UniProtKB-KW"/>
</dbReference>
<evidence type="ECO:0000256" key="4">
    <source>
        <dbReference type="ARBA" id="ARBA00022840"/>
    </source>
</evidence>
<dbReference type="InterPro" id="IPR020845">
    <property type="entry name" value="AMP-binding_CS"/>
</dbReference>
<evidence type="ECO:0000313" key="8">
    <source>
        <dbReference type="Proteomes" id="UP001231941"/>
    </source>
</evidence>
<evidence type="ECO:0000259" key="5">
    <source>
        <dbReference type="Pfam" id="PF00501"/>
    </source>
</evidence>
<dbReference type="PANTHER" id="PTHR43107">
    <property type="entry name" value="LONG-CHAIN FATTY ACID TRANSPORT PROTEIN"/>
    <property type="match status" value="1"/>
</dbReference>
<dbReference type="SUPFAM" id="SSF56801">
    <property type="entry name" value="Acetyl-CoA synthetase-like"/>
    <property type="match status" value="1"/>
</dbReference>
<feature type="domain" description="AMP-dependent synthetase/ligase" evidence="5">
    <location>
        <begin position="14"/>
        <end position="364"/>
    </location>
</feature>
<evidence type="ECO:0000256" key="1">
    <source>
        <dbReference type="ARBA" id="ARBA00006432"/>
    </source>
</evidence>
<dbReference type="InterPro" id="IPR000873">
    <property type="entry name" value="AMP-dep_synth/lig_dom"/>
</dbReference>
<dbReference type="Proteomes" id="UP001231941">
    <property type="component" value="Unassembled WGS sequence"/>
</dbReference>
<comment type="similarity">
    <text evidence="1">Belongs to the ATP-dependent AMP-binding enzyme family.</text>
</comment>
<dbReference type="InterPro" id="IPR042099">
    <property type="entry name" value="ANL_N_sf"/>
</dbReference>
<organism evidence="7 8">
    <name type="scientific">Chengkuizengella axinellae</name>
    <dbReference type="NCBI Taxonomy" id="3064388"/>
    <lineage>
        <taxon>Bacteria</taxon>
        <taxon>Bacillati</taxon>
        <taxon>Bacillota</taxon>
        <taxon>Bacilli</taxon>
        <taxon>Bacillales</taxon>
        <taxon>Paenibacillaceae</taxon>
        <taxon>Chengkuizengella</taxon>
    </lineage>
</organism>
<accession>A0ABT9J707</accession>
<gene>
    <name evidence="7" type="ORF">Q5Y73_21895</name>
</gene>
<reference evidence="7 8" key="1">
    <citation type="submission" date="2023-08" db="EMBL/GenBank/DDBJ databases">
        <authorList>
            <person name="Park J.-S."/>
        </authorList>
    </citation>
    <scope>NUCLEOTIDE SEQUENCE [LARGE SCALE GENOMIC DNA]</scope>
    <source>
        <strain evidence="7 8">2205SS18-9</strain>
    </source>
</reference>
<evidence type="ECO:0000313" key="7">
    <source>
        <dbReference type="EMBL" id="MDP5276749.1"/>
    </source>
</evidence>
<keyword evidence="2 7" id="KW-0436">Ligase</keyword>
<dbReference type="EMBL" id="JAVAMP010000018">
    <property type="protein sequence ID" value="MDP5276749.1"/>
    <property type="molecule type" value="Genomic_DNA"/>
</dbReference>
<dbReference type="PROSITE" id="PS00455">
    <property type="entry name" value="AMP_BINDING"/>
    <property type="match status" value="1"/>
</dbReference>
<keyword evidence="4" id="KW-0067">ATP-binding</keyword>
<dbReference type="Gene3D" id="3.40.50.12780">
    <property type="entry name" value="N-terminal domain of ligase-like"/>
    <property type="match status" value="1"/>
</dbReference>